<dbReference type="Pfam" id="PF03466">
    <property type="entry name" value="LysR_substrate"/>
    <property type="match status" value="1"/>
</dbReference>
<dbReference type="GO" id="GO:0003700">
    <property type="term" value="F:DNA-binding transcription factor activity"/>
    <property type="evidence" value="ECO:0007669"/>
    <property type="project" value="InterPro"/>
</dbReference>
<dbReference type="RefSeq" id="WP_015403214.1">
    <property type="nucleotide sequence ID" value="NC_020304.1"/>
</dbReference>
<comment type="similarity">
    <text evidence="1">Belongs to the LysR transcriptional regulatory family.</text>
</comment>
<dbReference type="FunFam" id="1.10.10.10:FF:000001">
    <property type="entry name" value="LysR family transcriptional regulator"/>
    <property type="match status" value="1"/>
</dbReference>
<dbReference type="Gene3D" id="3.40.190.290">
    <property type="match status" value="1"/>
</dbReference>
<organism evidence="6 7">
    <name type="scientific">Desulfocapsa sulfexigens (strain DSM 10523 / SB164P1)</name>
    <dbReference type="NCBI Taxonomy" id="1167006"/>
    <lineage>
        <taxon>Bacteria</taxon>
        <taxon>Pseudomonadati</taxon>
        <taxon>Thermodesulfobacteriota</taxon>
        <taxon>Desulfobulbia</taxon>
        <taxon>Desulfobulbales</taxon>
        <taxon>Desulfocapsaceae</taxon>
        <taxon>Desulfocapsa</taxon>
    </lineage>
</organism>
<dbReference type="InterPro" id="IPR005119">
    <property type="entry name" value="LysR_subst-bd"/>
</dbReference>
<dbReference type="PANTHER" id="PTHR30126:SF64">
    <property type="entry name" value="HTH-TYPE TRANSCRIPTIONAL REGULATOR CITR"/>
    <property type="match status" value="1"/>
</dbReference>
<dbReference type="InterPro" id="IPR047788">
    <property type="entry name" value="LysR-like_Sec_metab"/>
</dbReference>
<protein>
    <submittedName>
        <fullName evidence="6">Transcriptional regulator</fullName>
    </submittedName>
</protein>
<proteinExistence type="inferred from homology"/>
<reference evidence="7" key="1">
    <citation type="journal article" date="2013" name="Stand. Genomic Sci.">
        <title>Complete genome sequence of Desulfocapsa sulfexigens, a marine deltaproteobacterium specialized in disproportionating inorganic sulfur compounds.</title>
        <authorList>
            <person name="Finster K.W."/>
            <person name="Kjeldsen K.U."/>
            <person name="Kube M."/>
            <person name="Reinhardt R."/>
            <person name="Mussmann M."/>
            <person name="Amann R."/>
            <person name="Schreiber L."/>
        </authorList>
    </citation>
    <scope>NUCLEOTIDE SEQUENCE [LARGE SCALE GENOMIC DNA]</scope>
    <source>
        <strain evidence="7">DSM 10523 / SB164P1</strain>
    </source>
</reference>
<evidence type="ECO:0000256" key="3">
    <source>
        <dbReference type="ARBA" id="ARBA00023125"/>
    </source>
</evidence>
<dbReference type="SUPFAM" id="SSF53850">
    <property type="entry name" value="Periplasmic binding protein-like II"/>
    <property type="match status" value="1"/>
</dbReference>
<dbReference type="EMBL" id="CP003985">
    <property type="protein sequence ID" value="AGF77518.1"/>
    <property type="molecule type" value="Genomic_DNA"/>
</dbReference>
<dbReference type="HOGENOM" id="CLU_039613_6_1_7"/>
<sequence length="318" mass="35041">MAYFLYIDIGDMAIIGTGEIMEIRKLEAFCKVVELKSFTRAAEAMLLSQPTISEHVRSLEEELGQKLVDRLGRDIGVSPAGSVLYGYARKILETRSEAVQAIEQYSGKLVGRIRLGCGTIPGTYILPRLIGDFCNQNSLIKATLTISSSRIISKKVLDGDIEFGVVGAKWNENGLTWTEMFSDELTLVVYPSHPWALKKKVSIQKVLEEPFILREPESGTRRVFSRILEENGFSESSLREVAEIGSTAAIKEAVKAGMGVSILSRLAVTDEVECGRLVSVALSGKTLYRPFYLIQRKNRALSPVTSAFLNYLAGCDGC</sequence>
<name>M1P224_DESSD</name>
<keyword evidence="7" id="KW-1185">Reference proteome</keyword>
<dbReference type="GO" id="GO:0000976">
    <property type="term" value="F:transcription cis-regulatory region binding"/>
    <property type="evidence" value="ECO:0007669"/>
    <property type="project" value="TreeGrafter"/>
</dbReference>
<evidence type="ECO:0000259" key="5">
    <source>
        <dbReference type="PROSITE" id="PS50931"/>
    </source>
</evidence>
<evidence type="ECO:0000256" key="4">
    <source>
        <dbReference type="ARBA" id="ARBA00023163"/>
    </source>
</evidence>
<feature type="domain" description="HTH lysR-type" evidence="5">
    <location>
        <begin position="21"/>
        <end position="78"/>
    </location>
</feature>
<dbReference type="PANTHER" id="PTHR30126">
    <property type="entry name" value="HTH-TYPE TRANSCRIPTIONAL REGULATOR"/>
    <property type="match status" value="1"/>
</dbReference>
<dbReference type="KEGG" id="dsf:UWK_00944"/>
<dbReference type="InterPro" id="IPR036390">
    <property type="entry name" value="WH_DNA-bd_sf"/>
</dbReference>
<evidence type="ECO:0000313" key="6">
    <source>
        <dbReference type="EMBL" id="AGF77518.1"/>
    </source>
</evidence>
<dbReference type="NCBIfam" id="NF040786">
    <property type="entry name" value="LysR_Sec_metab"/>
    <property type="match status" value="1"/>
</dbReference>
<dbReference type="Gene3D" id="1.10.10.10">
    <property type="entry name" value="Winged helix-like DNA-binding domain superfamily/Winged helix DNA-binding domain"/>
    <property type="match status" value="1"/>
</dbReference>
<dbReference type="InterPro" id="IPR036388">
    <property type="entry name" value="WH-like_DNA-bd_sf"/>
</dbReference>
<dbReference type="AlphaFoldDB" id="M1P224"/>
<dbReference type="Pfam" id="PF00126">
    <property type="entry name" value="HTH_1"/>
    <property type="match status" value="1"/>
</dbReference>
<dbReference type="PATRIC" id="fig|1167006.5.peg.1058"/>
<gene>
    <name evidence="6" type="ordered locus">UWK_00944</name>
</gene>
<accession>M1P224</accession>
<dbReference type="InterPro" id="IPR000847">
    <property type="entry name" value="LysR_HTH_N"/>
</dbReference>
<dbReference type="STRING" id="1167006.UWK_00944"/>
<evidence type="ECO:0000313" key="7">
    <source>
        <dbReference type="Proteomes" id="UP000011721"/>
    </source>
</evidence>
<dbReference type="PRINTS" id="PR00039">
    <property type="entry name" value="HTHLYSR"/>
</dbReference>
<dbReference type="eggNOG" id="COG0583">
    <property type="taxonomic scope" value="Bacteria"/>
</dbReference>
<dbReference type="SUPFAM" id="SSF46785">
    <property type="entry name" value="Winged helix' DNA-binding domain"/>
    <property type="match status" value="1"/>
</dbReference>
<keyword evidence="4" id="KW-0804">Transcription</keyword>
<dbReference type="PROSITE" id="PS50931">
    <property type="entry name" value="HTH_LYSR"/>
    <property type="match status" value="1"/>
</dbReference>
<evidence type="ECO:0000256" key="1">
    <source>
        <dbReference type="ARBA" id="ARBA00009437"/>
    </source>
</evidence>
<keyword evidence="3" id="KW-0238">DNA-binding</keyword>
<dbReference type="CDD" id="cd08420">
    <property type="entry name" value="PBP2_CysL_like"/>
    <property type="match status" value="1"/>
</dbReference>
<evidence type="ECO:0000256" key="2">
    <source>
        <dbReference type="ARBA" id="ARBA00023015"/>
    </source>
</evidence>
<keyword evidence="2" id="KW-0805">Transcription regulation</keyword>
<dbReference type="Proteomes" id="UP000011721">
    <property type="component" value="Chromosome"/>
</dbReference>